<dbReference type="AlphaFoldDB" id="A0A250IQF2"/>
<dbReference type="Gene3D" id="3.40.50.150">
    <property type="entry name" value="Vaccinia Virus protein VP39"/>
    <property type="match status" value="1"/>
</dbReference>
<feature type="domain" description="Methyltransferase" evidence="1">
    <location>
        <begin position="41"/>
        <end position="152"/>
    </location>
</feature>
<dbReference type="SUPFAM" id="SSF53335">
    <property type="entry name" value="S-adenosyl-L-methionine-dependent methyltransferases"/>
    <property type="match status" value="1"/>
</dbReference>
<keyword evidence="3" id="KW-1185">Reference proteome</keyword>
<name>A0A250IQF2_9BACT</name>
<sequence>MAETRHDYVLGHSEREFERLNVQARLFEPFTERFLREAGLRPGMRVLDVGAGHGHVSVLAARLVGAEGSVVALDQSEAAVSTIERWAAARGLSHVHAVQGDLGQTRFDTPFDAVIGRFVLMYNPDVTGVLRHLATHLRPGGLLAFQEFDFEGARALPESPTFTRAMTWMTDTLTRVGGHTRLGLELRRYFLDAGLPSPSLRLEASTGGDSDYLGYPLIAEVLQSMLPTMERLGVASEREVEAATLSQRMHAEVGARGGVIVLPSLMGAWATTPP</sequence>
<dbReference type="RefSeq" id="WP_157823853.1">
    <property type="nucleotide sequence ID" value="NZ_CP022163.1"/>
</dbReference>
<dbReference type="InterPro" id="IPR029063">
    <property type="entry name" value="SAM-dependent_MTases_sf"/>
</dbReference>
<protein>
    <recommendedName>
        <fullName evidence="1">Methyltransferase domain-containing protein</fullName>
    </recommendedName>
</protein>
<dbReference type="OrthoDB" id="9770485at2"/>
<gene>
    <name evidence="2" type="ORF">MEBOL_007006</name>
</gene>
<dbReference type="EMBL" id="CP022163">
    <property type="protein sequence ID" value="ATB33508.1"/>
    <property type="molecule type" value="Genomic_DNA"/>
</dbReference>
<organism evidence="2 3">
    <name type="scientific">Melittangium boletus DSM 14713</name>
    <dbReference type="NCBI Taxonomy" id="1294270"/>
    <lineage>
        <taxon>Bacteria</taxon>
        <taxon>Pseudomonadati</taxon>
        <taxon>Myxococcota</taxon>
        <taxon>Myxococcia</taxon>
        <taxon>Myxococcales</taxon>
        <taxon>Cystobacterineae</taxon>
        <taxon>Archangiaceae</taxon>
        <taxon>Melittangium</taxon>
    </lineage>
</organism>
<evidence type="ECO:0000313" key="3">
    <source>
        <dbReference type="Proteomes" id="UP000217289"/>
    </source>
</evidence>
<dbReference type="Pfam" id="PF13847">
    <property type="entry name" value="Methyltransf_31"/>
    <property type="match status" value="1"/>
</dbReference>
<accession>A0A250IQF2</accession>
<dbReference type="KEGG" id="mbd:MEBOL_007006"/>
<proteinExistence type="predicted"/>
<evidence type="ECO:0000259" key="1">
    <source>
        <dbReference type="Pfam" id="PF13847"/>
    </source>
</evidence>
<dbReference type="PANTHER" id="PTHR43591">
    <property type="entry name" value="METHYLTRANSFERASE"/>
    <property type="match status" value="1"/>
</dbReference>
<dbReference type="InterPro" id="IPR025714">
    <property type="entry name" value="Methyltranfer_dom"/>
</dbReference>
<dbReference type="CDD" id="cd02440">
    <property type="entry name" value="AdoMet_MTases"/>
    <property type="match status" value="1"/>
</dbReference>
<evidence type="ECO:0000313" key="2">
    <source>
        <dbReference type="EMBL" id="ATB33508.1"/>
    </source>
</evidence>
<dbReference type="Proteomes" id="UP000217289">
    <property type="component" value="Chromosome"/>
</dbReference>
<reference evidence="2 3" key="1">
    <citation type="submission" date="2017-06" db="EMBL/GenBank/DDBJ databases">
        <authorList>
            <person name="Kim H.J."/>
            <person name="Triplett B.A."/>
        </authorList>
    </citation>
    <scope>NUCLEOTIDE SEQUENCE [LARGE SCALE GENOMIC DNA]</scope>
    <source>
        <strain evidence="2 3">DSM 14713</strain>
    </source>
</reference>